<comment type="caution">
    <text evidence="1">The sequence shown here is derived from an EMBL/GenBank/DDBJ whole genome shotgun (WGS) entry which is preliminary data.</text>
</comment>
<dbReference type="AlphaFoldDB" id="A0A8S2G894"/>
<feature type="non-terminal residue" evidence="1">
    <location>
        <position position="1"/>
    </location>
</feature>
<reference evidence="1" key="1">
    <citation type="submission" date="2021-02" db="EMBL/GenBank/DDBJ databases">
        <authorList>
            <person name="Nowell W R."/>
        </authorList>
    </citation>
    <scope>NUCLEOTIDE SEQUENCE</scope>
</reference>
<evidence type="ECO:0000313" key="2">
    <source>
        <dbReference type="EMBL" id="CAF4498198.1"/>
    </source>
</evidence>
<name>A0A8S2G894_9BILA</name>
<dbReference type="Proteomes" id="UP000677228">
    <property type="component" value="Unassembled WGS sequence"/>
</dbReference>
<evidence type="ECO:0000313" key="3">
    <source>
        <dbReference type="Proteomes" id="UP000677228"/>
    </source>
</evidence>
<dbReference type="Proteomes" id="UP000682733">
    <property type="component" value="Unassembled WGS sequence"/>
</dbReference>
<dbReference type="EMBL" id="CAJOBA010094614">
    <property type="protein sequence ID" value="CAF4498198.1"/>
    <property type="molecule type" value="Genomic_DNA"/>
</dbReference>
<organism evidence="1 3">
    <name type="scientific">Didymodactylos carnosus</name>
    <dbReference type="NCBI Taxonomy" id="1234261"/>
    <lineage>
        <taxon>Eukaryota</taxon>
        <taxon>Metazoa</taxon>
        <taxon>Spiralia</taxon>
        <taxon>Gnathifera</taxon>
        <taxon>Rotifera</taxon>
        <taxon>Eurotatoria</taxon>
        <taxon>Bdelloidea</taxon>
        <taxon>Philodinida</taxon>
        <taxon>Philodinidae</taxon>
        <taxon>Didymodactylos</taxon>
    </lineage>
</organism>
<gene>
    <name evidence="1" type="ORF">OVA965_LOCUS44827</name>
    <name evidence="2" type="ORF">TMI583_LOCUS47847</name>
</gene>
<evidence type="ECO:0000313" key="1">
    <source>
        <dbReference type="EMBL" id="CAF1651012.1"/>
    </source>
</evidence>
<dbReference type="EMBL" id="CAJNOK010066165">
    <property type="protein sequence ID" value="CAF1651012.1"/>
    <property type="molecule type" value="Genomic_DNA"/>
</dbReference>
<accession>A0A8S2G894</accession>
<proteinExistence type="predicted"/>
<protein>
    <submittedName>
        <fullName evidence="1">Uncharacterized protein</fullName>
    </submittedName>
</protein>
<sequence>APTDEQGNVGIGQLESVLRNERTPQTYVSFLTCTNNLDDVKYLSNWDKNIPNVDVLDDYRSERAEVQRVRGNNFSFSYGDYIAKAILGPVDPWLVSSCEMNHHHYFCSFG</sequence>